<gene>
    <name evidence="1" type="ORF">PX52LOC_00735</name>
</gene>
<keyword evidence="2" id="KW-1185">Reference proteome</keyword>
<dbReference type="CDD" id="cd08054">
    <property type="entry name" value="gp6"/>
    <property type="match status" value="1"/>
</dbReference>
<proteinExistence type="predicted"/>
<dbReference type="InterPro" id="IPR006450">
    <property type="entry name" value="Phage_HK97_gp6-like"/>
</dbReference>
<dbReference type="Gene3D" id="1.10.3230.30">
    <property type="entry name" value="Phage gp6-like head-tail connector protein"/>
    <property type="match status" value="1"/>
</dbReference>
<dbReference type="EMBL" id="CP042425">
    <property type="protein sequence ID" value="QEL13877.1"/>
    <property type="molecule type" value="Genomic_DNA"/>
</dbReference>
<evidence type="ECO:0000313" key="1">
    <source>
        <dbReference type="EMBL" id="QEL13877.1"/>
    </source>
</evidence>
<accession>A0A5C1A6M6</accession>
<dbReference type="AlphaFoldDB" id="A0A5C1A6M6"/>
<evidence type="ECO:0008006" key="3">
    <source>
        <dbReference type="Google" id="ProtNLM"/>
    </source>
</evidence>
<dbReference type="Proteomes" id="UP000324974">
    <property type="component" value="Chromosome"/>
</dbReference>
<reference evidence="2" key="1">
    <citation type="submission" date="2019-08" db="EMBL/GenBank/DDBJ databases">
        <title>Limnoglobus roseus gen. nov., sp. nov., a novel freshwater planctomycete with a giant genome from the family Gemmataceae.</title>
        <authorList>
            <person name="Kulichevskaya I.S."/>
            <person name="Naumoff D.G."/>
            <person name="Miroshnikov K."/>
            <person name="Ivanova A."/>
            <person name="Philippov D.A."/>
            <person name="Hakobyan A."/>
            <person name="Rijpstra I.C."/>
            <person name="Sinninghe Damste J.S."/>
            <person name="Liesack W."/>
            <person name="Dedysh S.N."/>
        </authorList>
    </citation>
    <scope>NUCLEOTIDE SEQUENCE [LARGE SCALE GENOMIC DNA]</scope>
    <source>
        <strain evidence="2">PX52</strain>
    </source>
</reference>
<organism evidence="1 2">
    <name type="scientific">Limnoglobus roseus</name>
    <dbReference type="NCBI Taxonomy" id="2598579"/>
    <lineage>
        <taxon>Bacteria</taxon>
        <taxon>Pseudomonadati</taxon>
        <taxon>Planctomycetota</taxon>
        <taxon>Planctomycetia</taxon>
        <taxon>Gemmatales</taxon>
        <taxon>Gemmataceae</taxon>
        <taxon>Limnoglobus</taxon>
    </lineage>
</organism>
<dbReference type="NCBIfam" id="TIGR02215">
    <property type="entry name" value="phage_chp_gp8"/>
    <property type="match status" value="1"/>
</dbReference>
<protein>
    <recommendedName>
        <fullName evidence="3">Phage gp6-like head-tail connector protein</fullName>
    </recommendedName>
</protein>
<dbReference type="InterPro" id="IPR011738">
    <property type="entry name" value="Phage_CHP"/>
</dbReference>
<name>A0A5C1A6M6_9BACT</name>
<dbReference type="KEGG" id="lrs:PX52LOC_00735"/>
<dbReference type="NCBIfam" id="TIGR01560">
    <property type="entry name" value="put_DNA_pack"/>
    <property type="match status" value="1"/>
</dbReference>
<dbReference type="RefSeq" id="WP_149108809.1">
    <property type="nucleotide sequence ID" value="NZ_CP042425.1"/>
</dbReference>
<sequence>MNIDITTPGLSPVSLDSLKTFLRMNLTSTAEDELLTEWLETATELLSEATGYVPTATGFTLTLTEWPTDGVFCVPRRPITSLTGITYRDSDSNEIDMSDAYVQLSSGRVQLRHAKPEGDMDKITVEFTAGDVTTCPAKFLTVVKLLASHYYSNREAYTDTFLTELPLGFEFVTRQLRGSLGVGGK</sequence>
<evidence type="ECO:0000313" key="2">
    <source>
        <dbReference type="Proteomes" id="UP000324974"/>
    </source>
</evidence>
<dbReference type="OrthoDB" id="8452228at2"/>